<accession>A0AAI9V2Z7</accession>
<comment type="caution">
    <text evidence="1">The sequence shown here is derived from an EMBL/GenBank/DDBJ whole genome shotgun (WGS) entry which is preliminary data.</text>
</comment>
<protein>
    <submittedName>
        <fullName evidence="1">Uncharacterized protein</fullName>
    </submittedName>
</protein>
<dbReference type="AlphaFoldDB" id="A0AAI9V2Z7"/>
<organism evidence="1 2">
    <name type="scientific">Colletotrichum melonis</name>
    <dbReference type="NCBI Taxonomy" id="1209925"/>
    <lineage>
        <taxon>Eukaryota</taxon>
        <taxon>Fungi</taxon>
        <taxon>Dikarya</taxon>
        <taxon>Ascomycota</taxon>
        <taxon>Pezizomycotina</taxon>
        <taxon>Sordariomycetes</taxon>
        <taxon>Hypocreomycetidae</taxon>
        <taxon>Glomerellales</taxon>
        <taxon>Glomerellaceae</taxon>
        <taxon>Colletotrichum</taxon>
        <taxon>Colletotrichum acutatum species complex</taxon>
    </lineage>
</organism>
<dbReference type="Proteomes" id="UP001239795">
    <property type="component" value="Unassembled WGS sequence"/>
</dbReference>
<proteinExistence type="predicted"/>
<name>A0AAI9V2Z7_9PEZI</name>
<sequence>LRHHWLVLHCSDRSWGYLGVRHIPSKESLRGGDEIFLLGWTRDLRGSRLDAATFTAGETSKSKWGTPRGARCSSRRWRRHQEAGAKFGEIRGPLR</sequence>
<reference evidence="1 2" key="1">
    <citation type="submission" date="2016-10" db="EMBL/GenBank/DDBJ databases">
        <title>The genome sequence of Colletotrichum fioriniae PJ7.</title>
        <authorList>
            <person name="Baroncelli R."/>
        </authorList>
    </citation>
    <scope>NUCLEOTIDE SEQUENCE [LARGE SCALE GENOMIC DNA]</scope>
    <source>
        <strain evidence="1">Col 31</strain>
    </source>
</reference>
<feature type="non-terminal residue" evidence="1">
    <location>
        <position position="1"/>
    </location>
</feature>
<dbReference type="EMBL" id="MLGG01000001">
    <property type="protein sequence ID" value="KAK1469659.1"/>
    <property type="molecule type" value="Genomic_DNA"/>
</dbReference>
<evidence type="ECO:0000313" key="1">
    <source>
        <dbReference type="EMBL" id="KAK1469659.1"/>
    </source>
</evidence>
<evidence type="ECO:0000313" key="2">
    <source>
        <dbReference type="Proteomes" id="UP001239795"/>
    </source>
</evidence>
<keyword evidence="2" id="KW-1185">Reference proteome</keyword>
<gene>
    <name evidence="1" type="ORF">CMEL01_01426</name>
</gene>